<dbReference type="InterPro" id="IPR029315">
    <property type="entry name" value="FANCI_S2"/>
</dbReference>
<sequence length="1328" mass="151551">MALYTKYKELLFNKNKEGVRELFENADTTELIELIVPRIKHNHAVKILSDILKSFPTTENAQANRRKVVEAVLTAIKNADISNSDANALINRIVEDFPKYSKIQLVRLVDYCLNSIRVNDDNFFSWKDILPDILQILQEEKYINHRGTEVSGTEYKSQMISSICNQPWEIEILTPLATMFTTIRMEQNDHGTVIRAICSKIDEVKHHELPPLVHQLLRLSDKQDGRLVIGTLQKYFTNIYARAPDEVQDAMNIDDIGQISLKEIQDTESTVLYHIHQSALLNHSSMKDFMRHLKSITNAPELVLKPFSMSVLLLVSEIYEDQVFDIITQAITRKMQDDEKRNNSAWLQQVLPDNCDLMDVMDQIINNSTKDRHLVIKGLVDLAFVLMESKSKENEENLLHEIGIRIIEKLVRKRHEIGPTVIQNLTNKIVASGTSVSQYVECLSYMCRKSTLIVLDSQGWISTLLEQLLLIPGVAATQVLHATLPLMRVSTTIRDSLVLILRKALYRKGVDIRQMAVTGFLQFLSHLKIGSLNLSQSSSSTNVSSTSGSIFTQATVENNSEHNTRPNSRNNSAFCHEILGILKRCFYHEYRVRQHLYKGLYNSVSSNPELAEYVIDMLLANLKNYYEFDENIKPPLKFHDCSNINGAEAFIEEPIGDLVFALQQIYCNVAFKDTPVIDELSLHLESICRRMAHTELEHLNIDDQIDVMDNVPKAQQKVLSLQLMATTLEALIAFRINSWSIEHQSTVSSINSLFKVYNELCQFSKRVTKSKKGDGKKKKDNNATDTTINKKSRKTLKLPSTIIDIKTACKMICLLYEPNVSFATKEQAAILKKRSEFHLYTFRVCISIFQNDKLLHNYEHNRHWEKYKISYLKIGELLYKYIVADLDRMRGFDEEVALFGLECFKELCDLVCTTFNAKLPQFLCGIGQSSPTEGLSTQLNAFVSSMQHLIDDYYEEEVDADSAIKKIPLFIFEIISLLMQKTALHNTKMDKIFEWLKKLAKSEKVDASIAVIILQLITTVEERDAEYGKILDDMSVELCKRFGAIDNSKIGVKEVYNIFSVATMSQAHTIFNNSLKNKINNSAWVLGRLKAEHIFVSTAGISDESDRDQLKVKERSLCRQLSYTIQTLESLANAKICPGPNTDSTFKNLQQLYNVLKLLTKYFTSKSTAQNPAFQAVKFIQVVQLAGKPLKTTFYNLITYTEENQSSGRKADAHALRNKVLKETKIIPKVIYEIEQFNKEILTLGKKTGTSLDSYIKHSITRDFRIKQGELAEGLERLDITQMMTQNNTQAAQNRVRNRSLSESETTVTRESDDDTSPPAKKSKREEV</sequence>
<dbReference type="Pfam" id="PF14675">
    <property type="entry name" value="FANCI_S1"/>
    <property type="match status" value="1"/>
</dbReference>
<evidence type="ECO:0000259" key="4">
    <source>
        <dbReference type="Pfam" id="PF14677"/>
    </source>
</evidence>
<dbReference type="GO" id="GO:0070182">
    <property type="term" value="F:DNA polymerase binding"/>
    <property type="evidence" value="ECO:0007669"/>
    <property type="project" value="TreeGrafter"/>
</dbReference>
<evidence type="ECO:0000313" key="9">
    <source>
        <dbReference type="Proteomes" id="UP001168972"/>
    </source>
</evidence>
<evidence type="ECO:0000256" key="1">
    <source>
        <dbReference type="SAM" id="MobiDB-lite"/>
    </source>
</evidence>
<dbReference type="PANTHER" id="PTHR21818">
    <property type="entry name" value="BC025462 PROTEIN"/>
    <property type="match status" value="1"/>
</dbReference>
<feature type="domain" description="FANCI solenoid 4" evidence="5">
    <location>
        <begin position="1030"/>
        <end position="1272"/>
    </location>
</feature>
<evidence type="ECO:0000259" key="6">
    <source>
        <dbReference type="Pfam" id="PF14679"/>
    </source>
</evidence>
<feature type="domain" description="FANCI solenoid 1" evidence="2">
    <location>
        <begin position="63"/>
        <end position="279"/>
    </location>
</feature>
<dbReference type="InterPro" id="IPR029310">
    <property type="entry name" value="FANCI_HD1"/>
</dbReference>
<evidence type="ECO:0008006" key="10">
    <source>
        <dbReference type="Google" id="ProtNLM"/>
    </source>
</evidence>
<accession>A0AA39KNR5</accession>
<dbReference type="Pfam" id="PF14680">
    <property type="entry name" value="FANCI_HD2"/>
    <property type="match status" value="1"/>
</dbReference>
<dbReference type="PANTHER" id="PTHR21818:SF0">
    <property type="entry name" value="FANCONI ANEMIA GROUP I PROTEIN"/>
    <property type="match status" value="1"/>
</dbReference>
<dbReference type="InterPro" id="IPR026171">
    <property type="entry name" value="FANCI"/>
</dbReference>
<feature type="compositionally biased region" description="Polar residues" evidence="1">
    <location>
        <begin position="1289"/>
        <end position="1309"/>
    </location>
</feature>
<organism evidence="8 9">
    <name type="scientific">Microctonus hyperodae</name>
    <name type="common">Parasitoid wasp</name>
    <dbReference type="NCBI Taxonomy" id="165561"/>
    <lineage>
        <taxon>Eukaryota</taxon>
        <taxon>Metazoa</taxon>
        <taxon>Ecdysozoa</taxon>
        <taxon>Arthropoda</taxon>
        <taxon>Hexapoda</taxon>
        <taxon>Insecta</taxon>
        <taxon>Pterygota</taxon>
        <taxon>Neoptera</taxon>
        <taxon>Endopterygota</taxon>
        <taxon>Hymenoptera</taxon>
        <taxon>Apocrita</taxon>
        <taxon>Ichneumonoidea</taxon>
        <taxon>Braconidae</taxon>
        <taxon>Euphorinae</taxon>
        <taxon>Microctonus</taxon>
    </lineage>
</organism>
<evidence type="ECO:0000259" key="3">
    <source>
        <dbReference type="Pfam" id="PF14676"/>
    </source>
</evidence>
<evidence type="ECO:0000259" key="5">
    <source>
        <dbReference type="Pfam" id="PF14678"/>
    </source>
</evidence>
<keyword evidence="9" id="KW-1185">Reference proteome</keyword>
<proteinExistence type="predicted"/>
<dbReference type="InterPro" id="IPR029314">
    <property type="entry name" value="FANCI_S4"/>
</dbReference>
<name>A0AA39KNR5_MICHY</name>
<gene>
    <name evidence="8" type="ORF">PV327_002029</name>
</gene>
<feature type="region of interest" description="Disordered" evidence="1">
    <location>
        <begin position="1289"/>
        <end position="1328"/>
    </location>
</feature>
<dbReference type="InterPro" id="IPR016024">
    <property type="entry name" value="ARM-type_fold"/>
</dbReference>
<dbReference type="Pfam" id="PF14676">
    <property type="entry name" value="FANCI_S2"/>
    <property type="match status" value="1"/>
</dbReference>
<dbReference type="Proteomes" id="UP001168972">
    <property type="component" value="Unassembled WGS sequence"/>
</dbReference>
<evidence type="ECO:0000259" key="7">
    <source>
        <dbReference type="Pfam" id="PF14680"/>
    </source>
</evidence>
<reference evidence="8" key="2">
    <citation type="submission" date="2023-03" db="EMBL/GenBank/DDBJ databases">
        <authorList>
            <person name="Inwood S.N."/>
            <person name="Skelly J.G."/>
            <person name="Guhlin J."/>
            <person name="Harrop T.W.R."/>
            <person name="Goldson S.G."/>
            <person name="Dearden P.K."/>
        </authorList>
    </citation>
    <scope>NUCLEOTIDE SEQUENCE</scope>
    <source>
        <strain evidence="8">Lincoln</strain>
        <tissue evidence="8">Whole body</tissue>
    </source>
</reference>
<dbReference type="InterPro" id="IPR029312">
    <property type="entry name" value="FANCI_HD2"/>
</dbReference>
<dbReference type="SUPFAM" id="SSF48371">
    <property type="entry name" value="ARM repeat"/>
    <property type="match status" value="1"/>
</dbReference>
<feature type="domain" description="FANCI helical" evidence="7">
    <location>
        <begin position="544"/>
        <end position="764"/>
    </location>
</feature>
<reference evidence="8" key="1">
    <citation type="journal article" date="2023" name="bioRxiv">
        <title>Scaffold-level genome assemblies of two parasitoid biocontrol wasps reveal the parthenogenesis mechanism and an associated novel virus.</title>
        <authorList>
            <person name="Inwood S."/>
            <person name="Skelly J."/>
            <person name="Guhlin J."/>
            <person name="Harrop T."/>
            <person name="Goldson S."/>
            <person name="Dearden P."/>
        </authorList>
    </citation>
    <scope>NUCLEOTIDE SEQUENCE</scope>
    <source>
        <strain evidence="8">Lincoln</strain>
        <tissue evidence="8">Whole body</tissue>
    </source>
</reference>
<protein>
    <recommendedName>
        <fullName evidence="10">Fanconi anemia group I protein</fullName>
    </recommendedName>
</protein>
<dbReference type="Pfam" id="PF14677">
    <property type="entry name" value="FANCI_S3"/>
    <property type="match status" value="1"/>
</dbReference>
<dbReference type="GO" id="GO:0006281">
    <property type="term" value="P:DNA repair"/>
    <property type="evidence" value="ECO:0007669"/>
    <property type="project" value="InterPro"/>
</dbReference>
<dbReference type="Pfam" id="PF14679">
    <property type="entry name" value="FANCI_HD1"/>
    <property type="match status" value="1"/>
</dbReference>
<dbReference type="EMBL" id="JAQQBR010001831">
    <property type="protein sequence ID" value="KAK0168204.1"/>
    <property type="molecule type" value="Genomic_DNA"/>
</dbReference>
<feature type="domain" description="FANCI solenoid 3" evidence="4">
    <location>
        <begin position="802"/>
        <end position="1016"/>
    </location>
</feature>
<comment type="caution">
    <text evidence="8">The sequence shown here is derived from an EMBL/GenBank/DDBJ whole genome shotgun (WGS) entry which is preliminary data.</text>
</comment>
<feature type="domain" description="FANCI solenoid 2" evidence="3">
    <location>
        <begin position="375"/>
        <end position="521"/>
    </location>
</feature>
<feature type="domain" description="FANCI helical" evidence="6">
    <location>
        <begin position="286"/>
        <end position="367"/>
    </location>
</feature>
<dbReference type="InterPro" id="IPR029308">
    <property type="entry name" value="FANCI_S1"/>
</dbReference>
<dbReference type="Pfam" id="PF14678">
    <property type="entry name" value="FANCI_S4"/>
    <property type="match status" value="1"/>
</dbReference>
<evidence type="ECO:0000259" key="2">
    <source>
        <dbReference type="Pfam" id="PF14675"/>
    </source>
</evidence>
<dbReference type="InterPro" id="IPR029313">
    <property type="entry name" value="FANCI_S3"/>
</dbReference>
<evidence type="ECO:0000313" key="8">
    <source>
        <dbReference type="EMBL" id="KAK0168204.1"/>
    </source>
</evidence>